<evidence type="ECO:0000313" key="3">
    <source>
        <dbReference type="Proteomes" id="UP000239197"/>
    </source>
</evidence>
<evidence type="ECO:0000313" key="2">
    <source>
        <dbReference type="EMBL" id="AVF36682.1"/>
    </source>
</evidence>
<dbReference type="EMBL" id="CP019062">
    <property type="protein sequence ID" value="AVF36682.1"/>
    <property type="molecule type" value="Genomic_DNA"/>
</dbReference>
<accession>A0A2L1UUP3</accession>
<dbReference type="AlphaFoldDB" id="A0A2L1UUP3"/>
<reference evidence="3" key="1">
    <citation type="submission" date="2017-01" db="EMBL/GenBank/DDBJ databases">
        <title>Genome sequence of Rouxiella sp. ERMR1:05.</title>
        <authorList>
            <person name="Kumar R."/>
            <person name="Singh D."/>
            <person name="Kumar S."/>
        </authorList>
    </citation>
    <scope>NUCLEOTIDE SEQUENCE [LARGE SCALE GENOMIC DNA]</scope>
    <source>
        <strain evidence="3">ERMR1:05</strain>
    </source>
</reference>
<proteinExistence type="predicted"/>
<keyword evidence="3" id="KW-1185">Reference proteome</keyword>
<organism evidence="2 3">
    <name type="scientific">Rahnella sikkimica</name>
    <dbReference type="NCBI Taxonomy" id="1805933"/>
    <lineage>
        <taxon>Bacteria</taxon>
        <taxon>Pseudomonadati</taxon>
        <taxon>Pseudomonadota</taxon>
        <taxon>Gammaproteobacteria</taxon>
        <taxon>Enterobacterales</taxon>
        <taxon>Yersiniaceae</taxon>
        <taxon>Rahnella</taxon>
    </lineage>
</organism>
<feature type="transmembrane region" description="Helical" evidence="1">
    <location>
        <begin position="48"/>
        <end position="68"/>
    </location>
</feature>
<evidence type="ECO:0000256" key="1">
    <source>
        <dbReference type="SAM" id="Phobius"/>
    </source>
</evidence>
<keyword evidence="1" id="KW-0472">Membrane</keyword>
<dbReference type="RefSeq" id="WP_104924064.1">
    <property type="nucleotide sequence ID" value="NZ_CP019062.1"/>
</dbReference>
<keyword evidence="1" id="KW-0812">Transmembrane</keyword>
<dbReference type="OrthoDB" id="6509707at2"/>
<keyword evidence="1" id="KW-1133">Transmembrane helix</keyword>
<dbReference type="Proteomes" id="UP000239197">
    <property type="component" value="Chromosome"/>
</dbReference>
<protein>
    <submittedName>
        <fullName evidence="2">Uncharacterized protein</fullName>
    </submittedName>
</protein>
<gene>
    <name evidence="2" type="ORF">BV494_17900</name>
</gene>
<name>A0A2L1UUP3_9GAMM</name>
<feature type="transmembrane region" description="Helical" evidence="1">
    <location>
        <begin position="74"/>
        <end position="96"/>
    </location>
</feature>
<dbReference type="KEGG" id="rox:BV494_17900"/>
<sequence>MKNSDFIERMKESGFTEKEIYELTKISRRDGSDLQSDVKDLSLRFYRILFAFLFFFVVVAIFLSFGALDEEKVFLFLVFMFVFLILWYITPVKFSFKSHRMYKNM</sequence>